<evidence type="ECO:0000313" key="12">
    <source>
        <dbReference type="EMBL" id="CAF3878438.1"/>
    </source>
</evidence>
<dbReference type="Pfam" id="PF16499">
    <property type="entry name" value="Melibiase_2"/>
    <property type="match status" value="1"/>
</dbReference>
<dbReference type="PANTHER" id="PTHR11452">
    <property type="entry name" value="ALPHA-GALACTOSIDASE/ALPHA-N-ACETYLGALACTOSAMINIDASE"/>
    <property type="match status" value="1"/>
</dbReference>
<evidence type="ECO:0000313" key="11">
    <source>
        <dbReference type="EMBL" id="CAF3671550.1"/>
    </source>
</evidence>
<dbReference type="InterPro" id="IPR035373">
    <property type="entry name" value="Melibiase/NAGA_C"/>
</dbReference>
<evidence type="ECO:0000313" key="13">
    <source>
        <dbReference type="Proteomes" id="UP000663829"/>
    </source>
</evidence>
<dbReference type="Proteomes" id="UP000681722">
    <property type="component" value="Unassembled WGS sequence"/>
</dbReference>
<sequence length="396" mass="44400">MRSIIYIAAILFLYKHTKALDNGVALTPPMGFMANMATFPIETLIRQQAQLLVSGGYLSAGYEYIIIDDCWLNMTRAPDGTLQPDNKRFPSGIPALADYVHSLGLKFGIYEDYGTETCAGYPGILGHLEQDANTFAQWGVDYLKLDGCNVDVAQMDTGYPEMGALLNKTNRQIGYSCSWPAYQEFSKITPNYTAIADSCNLWRNWADIDDSWESVYAIIQWFADNQDRLAPHHGPGHWNDADMLVIGNFGLSPAQSRAQMALWSILSVPLILSVDLHTISDWAKDIILNKNLIAINQDPLGAMGKRILKLSNSIQVWSKPLLNDRTAFVVLSPEPYGTPIHVSVSLENLGLTRYQDYDFFESFDSKYIGKYHYNQVFNFTVNPSGDVFAFYTSPPH</sequence>
<dbReference type="FunFam" id="3.20.20.70:FF:000197">
    <property type="entry name" value="Alpha-galactosidase"/>
    <property type="match status" value="1"/>
</dbReference>
<feature type="signal peptide" evidence="7">
    <location>
        <begin position="1"/>
        <end position="19"/>
    </location>
</feature>
<dbReference type="Pfam" id="PF17450">
    <property type="entry name" value="Melibiase_2_C"/>
    <property type="match status" value="1"/>
</dbReference>
<feature type="chain" id="PRO_5035602067" description="Alpha-galactosidase" evidence="7">
    <location>
        <begin position="20"/>
        <end position="396"/>
    </location>
</feature>
<dbReference type="GO" id="GO:0004557">
    <property type="term" value="F:alpha-galactosidase activity"/>
    <property type="evidence" value="ECO:0007669"/>
    <property type="project" value="TreeGrafter"/>
</dbReference>
<keyword evidence="13" id="KW-1185">Reference proteome</keyword>
<evidence type="ECO:0000256" key="5">
    <source>
        <dbReference type="ARBA" id="ARBA00023295"/>
    </source>
</evidence>
<gene>
    <name evidence="10" type="ORF">GPM918_LOCUS19383</name>
    <name evidence="9" type="ORF">OVA965_LOCUS9025</name>
    <name evidence="12" type="ORF">SRO942_LOCUS19380</name>
    <name evidence="11" type="ORF">TMI583_LOCUS9021</name>
</gene>
<dbReference type="InterPro" id="IPR002241">
    <property type="entry name" value="Glyco_hydro_27"/>
</dbReference>
<evidence type="ECO:0000259" key="8">
    <source>
        <dbReference type="Pfam" id="PF17450"/>
    </source>
</evidence>
<dbReference type="Gene3D" id="2.60.40.1180">
    <property type="entry name" value="Golgi alpha-mannosidase II"/>
    <property type="match status" value="1"/>
</dbReference>
<protein>
    <recommendedName>
        <fullName evidence="6">Alpha-galactosidase</fullName>
        <ecNumber evidence="6">3.2.1.-</ecNumber>
    </recommendedName>
</protein>
<evidence type="ECO:0000256" key="3">
    <source>
        <dbReference type="ARBA" id="ARBA00023157"/>
    </source>
</evidence>
<dbReference type="InterPro" id="IPR013780">
    <property type="entry name" value="Glyco_hydro_b"/>
</dbReference>
<dbReference type="Proteomes" id="UP000677228">
    <property type="component" value="Unassembled WGS sequence"/>
</dbReference>
<keyword evidence="7" id="KW-0732">Signal</keyword>
<dbReference type="EC" id="3.2.1.-" evidence="6"/>
<dbReference type="EMBL" id="CAJNOQ010005863">
    <property type="protein sequence ID" value="CAF1114337.1"/>
    <property type="molecule type" value="Genomic_DNA"/>
</dbReference>
<dbReference type="Gene3D" id="3.20.20.70">
    <property type="entry name" value="Aldolase class I"/>
    <property type="match status" value="1"/>
</dbReference>
<evidence type="ECO:0000256" key="1">
    <source>
        <dbReference type="ARBA" id="ARBA00009743"/>
    </source>
</evidence>
<evidence type="ECO:0000313" key="10">
    <source>
        <dbReference type="EMBL" id="CAF1114337.1"/>
    </source>
</evidence>
<dbReference type="Proteomes" id="UP000682733">
    <property type="component" value="Unassembled WGS sequence"/>
</dbReference>
<name>A0A814Q4A7_9BILA</name>
<dbReference type="SUPFAM" id="SSF51445">
    <property type="entry name" value="(Trans)glycosidases"/>
    <property type="match status" value="1"/>
</dbReference>
<dbReference type="OrthoDB" id="5795902at2759"/>
<proteinExistence type="inferred from homology"/>
<feature type="domain" description="Alpha galactosidase A C-terminal" evidence="8">
    <location>
        <begin position="301"/>
        <end position="385"/>
    </location>
</feature>
<dbReference type="CDD" id="cd14792">
    <property type="entry name" value="GH27"/>
    <property type="match status" value="1"/>
</dbReference>
<accession>A0A814Q4A7</accession>
<dbReference type="Proteomes" id="UP000663829">
    <property type="component" value="Unassembled WGS sequence"/>
</dbReference>
<dbReference type="GO" id="GO:0009311">
    <property type="term" value="P:oligosaccharide metabolic process"/>
    <property type="evidence" value="ECO:0007669"/>
    <property type="project" value="TreeGrafter"/>
</dbReference>
<dbReference type="EMBL" id="CAJNOK010003128">
    <property type="protein sequence ID" value="CAF0889045.1"/>
    <property type="molecule type" value="Genomic_DNA"/>
</dbReference>
<dbReference type="PRINTS" id="PR00740">
    <property type="entry name" value="GLHYDRLASE27"/>
</dbReference>
<evidence type="ECO:0000256" key="2">
    <source>
        <dbReference type="ARBA" id="ARBA00022801"/>
    </source>
</evidence>
<comment type="similarity">
    <text evidence="1 6">Belongs to the glycosyl hydrolase 27 family.</text>
</comment>
<evidence type="ECO:0000313" key="9">
    <source>
        <dbReference type="EMBL" id="CAF0889045.1"/>
    </source>
</evidence>
<dbReference type="GO" id="GO:0016139">
    <property type="term" value="P:glycoside catabolic process"/>
    <property type="evidence" value="ECO:0007669"/>
    <property type="project" value="TreeGrafter"/>
</dbReference>
<organism evidence="10 13">
    <name type="scientific">Didymodactylos carnosus</name>
    <dbReference type="NCBI Taxonomy" id="1234261"/>
    <lineage>
        <taxon>Eukaryota</taxon>
        <taxon>Metazoa</taxon>
        <taxon>Spiralia</taxon>
        <taxon>Gnathifera</taxon>
        <taxon>Rotifera</taxon>
        <taxon>Eurotatoria</taxon>
        <taxon>Bdelloidea</taxon>
        <taxon>Philodinida</taxon>
        <taxon>Philodinidae</taxon>
        <taxon>Didymodactylos</taxon>
    </lineage>
</organism>
<evidence type="ECO:0000256" key="6">
    <source>
        <dbReference type="RuleBase" id="RU361168"/>
    </source>
</evidence>
<dbReference type="AlphaFoldDB" id="A0A814Q4A7"/>
<dbReference type="GO" id="GO:0005737">
    <property type="term" value="C:cytoplasm"/>
    <property type="evidence" value="ECO:0007669"/>
    <property type="project" value="TreeGrafter"/>
</dbReference>
<evidence type="ECO:0000256" key="4">
    <source>
        <dbReference type="ARBA" id="ARBA00023180"/>
    </source>
</evidence>
<dbReference type="EMBL" id="CAJOBC010005863">
    <property type="protein sequence ID" value="CAF3878438.1"/>
    <property type="molecule type" value="Genomic_DNA"/>
</dbReference>
<evidence type="ECO:0000256" key="7">
    <source>
        <dbReference type="SAM" id="SignalP"/>
    </source>
</evidence>
<dbReference type="PANTHER" id="PTHR11452:SF83">
    <property type="entry name" value="ALPHA-GALACTOSIDASE"/>
    <property type="match status" value="1"/>
</dbReference>
<dbReference type="InterPro" id="IPR013785">
    <property type="entry name" value="Aldolase_TIM"/>
</dbReference>
<comment type="caution">
    <text evidence="10">The sequence shown here is derived from an EMBL/GenBank/DDBJ whole genome shotgun (WGS) entry which is preliminary data.</text>
</comment>
<dbReference type="EMBL" id="CAJOBA010003129">
    <property type="protein sequence ID" value="CAF3671550.1"/>
    <property type="molecule type" value="Genomic_DNA"/>
</dbReference>
<keyword evidence="4" id="KW-0325">Glycoprotein</keyword>
<keyword evidence="5 6" id="KW-0326">Glycosidase</keyword>
<dbReference type="SUPFAM" id="SSF51011">
    <property type="entry name" value="Glycosyl hydrolase domain"/>
    <property type="match status" value="1"/>
</dbReference>
<comment type="subunit">
    <text evidence="6">Homodimer.</text>
</comment>
<dbReference type="InterPro" id="IPR017853">
    <property type="entry name" value="GH"/>
</dbReference>
<keyword evidence="2 6" id="KW-0378">Hydrolase</keyword>
<reference evidence="10" key="1">
    <citation type="submission" date="2021-02" db="EMBL/GenBank/DDBJ databases">
        <authorList>
            <person name="Nowell W R."/>
        </authorList>
    </citation>
    <scope>NUCLEOTIDE SEQUENCE</scope>
</reference>
<keyword evidence="3 6" id="KW-1015">Disulfide bond</keyword>